<accession>A0A5B8IRV7</accession>
<dbReference type="KEGG" id="lit:FPZ52_04405"/>
<evidence type="ECO:0000259" key="2">
    <source>
        <dbReference type="Pfam" id="PF09832"/>
    </source>
</evidence>
<evidence type="ECO:0000313" key="3">
    <source>
        <dbReference type="EMBL" id="QDY68942.1"/>
    </source>
</evidence>
<reference evidence="3 4" key="1">
    <citation type="submission" date="2019-07" db="EMBL/GenBank/DDBJ databases">
        <title>Litoreibacter alkalisoli sp. nov., isolated from saline-alkaline soil.</title>
        <authorList>
            <person name="Wang S."/>
            <person name="Xu L."/>
            <person name="Xing Y.-T."/>
            <person name="Sun J.-Q."/>
        </authorList>
    </citation>
    <scope>NUCLEOTIDE SEQUENCE [LARGE SCALE GENOMIC DNA]</scope>
    <source>
        <strain evidence="3 4">LN3S51</strain>
    </source>
</reference>
<name>A0A5B8IRV7_9RHOB</name>
<feature type="chain" id="PRO_5022887448" evidence="1">
    <location>
        <begin position="20"/>
        <end position="271"/>
    </location>
</feature>
<sequence length="271" mass="29838">MRLVTTVAFFILLPVIAFAQASSQAGRILDAMRVDELLETLQQEAMENALELDETMLDGRGGDRWLERVRDINAPNALEAELRQSFTQAMVVEHVGDVAAFFESPLGAKIVTLELSARHALLEPGIEDHSRTQIENADRATREKLQQIEEFVRANDLVNANVAAAMNSNIAFLEGMRSAGGLPGLDGSIVDMTVMQEPEIRESAESWLMSYLFLAYQPLSEQELDSYIVFSETDAGQALNSALLTAFDRVFVQTSRETGEAAGQVIASRDI</sequence>
<dbReference type="Proteomes" id="UP000318483">
    <property type="component" value="Chromosome"/>
</dbReference>
<proteinExistence type="predicted"/>
<keyword evidence="4" id="KW-1185">Reference proteome</keyword>
<dbReference type="OrthoDB" id="7841298at2"/>
<protein>
    <submittedName>
        <fullName evidence="3">DUF2059 domain-containing protein</fullName>
    </submittedName>
</protein>
<dbReference type="Pfam" id="PF09832">
    <property type="entry name" value="DUF2059"/>
    <property type="match status" value="1"/>
</dbReference>
<evidence type="ECO:0000313" key="4">
    <source>
        <dbReference type="Proteomes" id="UP000318483"/>
    </source>
</evidence>
<organism evidence="3 4">
    <name type="scientific">Qingshengfaniella alkalisoli</name>
    <dbReference type="NCBI Taxonomy" id="2599296"/>
    <lineage>
        <taxon>Bacteria</taxon>
        <taxon>Pseudomonadati</taxon>
        <taxon>Pseudomonadota</taxon>
        <taxon>Alphaproteobacteria</taxon>
        <taxon>Rhodobacterales</taxon>
        <taxon>Paracoccaceae</taxon>
        <taxon>Qingshengfaniella</taxon>
    </lineage>
</organism>
<gene>
    <name evidence="3" type="ORF">FPZ52_04405</name>
</gene>
<dbReference type="RefSeq" id="WP_146364072.1">
    <property type="nucleotide sequence ID" value="NZ_CP042261.1"/>
</dbReference>
<dbReference type="InterPro" id="IPR018637">
    <property type="entry name" value="DUF2059"/>
</dbReference>
<evidence type="ECO:0000256" key="1">
    <source>
        <dbReference type="SAM" id="SignalP"/>
    </source>
</evidence>
<feature type="domain" description="DUF2059" evidence="2">
    <location>
        <begin position="77"/>
        <end position="122"/>
    </location>
</feature>
<keyword evidence="1" id="KW-0732">Signal</keyword>
<dbReference type="EMBL" id="CP042261">
    <property type="protein sequence ID" value="QDY68942.1"/>
    <property type="molecule type" value="Genomic_DNA"/>
</dbReference>
<dbReference type="AlphaFoldDB" id="A0A5B8IRV7"/>
<feature type="signal peptide" evidence="1">
    <location>
        <begin position="1"/>
        <end position="19"/>
    </location>
</feature>